<dbReference type="OrthoDB" id="5139728at2"/>
<name>A0A7Y9Z8B9_9MICO</name>
<dbReference type="Pfam" id="PF09364">
    <property type="entry name" value="XFP_N"/>
    <property type="match status" value="1"/>
</dbReference>
<dbReference type="AlphaFoldDB" id="A0A7Y9Z8B9"/>
<gene>
    <name evidence="2" type="ORF">BKA03_000806</name>
</gene>
<feature type="domain" description="Xylulose 5-phosphate/Fructose 6-phosphate phosphoketolase N-terminal" evidence="1">
    <location>
        <begin position="146"/>
        <end position="242"/>
    </location>
</feature>
<dbReference type="EMBL" id="JACBZO010000001">
    <property type="protein sequence ID" value="NYI40687.1"/>
    <property type="molecule type" value="Genomic_DNA"/>
</dbReference>
<evidence type="ECO:0000259" key="1">
    <source>
        <dbReference type="Pfam" id="PF09364"/>
    </source>
</evidence>
<proteinExistence type="predicted"/>
<accession>A0A7Y9Z8B9</accession>
<dbReference type="InterPro" id="IPR018970">
    <property type="entry name" value="Xul5P/Fru6P_PKetolase_N"/>
</dbReference>
<comment type="caution">
    <text evidence="2">The sequence shown here is derived from an EMBL/GenBank/DDBJ whole genome shotgun (WGS) entry which is preliminary data.</text>
</comment>
<evidence type="ECO:0000313" key="3">
    <source>
        <dbReference type="Proteomes" id="UP000547973"/>
    </source>
</evidence>
<organism evidence="2 3">
    <name type="scientific">Demequina lutea</name>
    <dbReference type="NCBI Taxonomy" id="431489"/>
    <lineage>
        <taxon>Bacteria</taxon>
        <taxon>Bacillati</taxon>
        <taxon>Actinomycetota</taxon>
        <taxon>Actinomycetes</taxon>
        <taxon>Micrococcales</taxon>
        <taxon>Demequinaceae</taxon>
        <taxon>Demequina</taxon>
    </lineage>
</organism>
<keyword evidence="3" id="KW-1185">Reference proteome</keyword>
<dbReference type="Proteomes" id="UP000547973">
    <property type="component" value="Unassembled WGS sequence"/>
</dbReference>
<sequence length="247" mass="26868">MATTSSWVAHASREPSSGMIAALHEWIDDSVRLSTATPGSCPVLADSVFAGIVAHTDRALHKRRQHPTFLSSQPCGLTASAGHGLRPMCEVIAHDEYGPEDLLVEHTGGASTLAEAIARATSSERSALVPVFTEAEFMDADLFHLHTSRLLDPQDSGVVIPFMIVPGGQSGLDAQDREDVVRATGFTSYTFECDWENFTLEDHTRLALLMEDVLDEIIQIKAEGGARVSSFQPLWPLVEMRSTTPLR</sequence>
<dbReference type="Gene3D" id="3.40.50.970">
    <property type="match status" value="1"/>
</dbReference>
<evidence type="ECO:0000313" key="2">
    <source>
        <dbReference type="EMBL" id="NYI40687.1"/>
    </source>
</evidence>
<reference evidence="2 3" key="1">
    <citation type="submission" date="2020-07" db="EMBL/GenBank/DDBJ databases">
        <title>Sequencing the genomes of 1000 actinobacteria strains.</title>
        <authorList>
            <person name="Klenk H.-P."/>
        </authorList>
    </citation>
    <scope>NUCLEOTIDE SEQUENCE [LARGE SCALE GENOMIC DNA]</scope>
    <source>
        <strain evidence="2 3">DSM 19970</strain>
    </source>
</reference>
<dbReference type="RefSeq" id="WP_062074544.1">
    <property type="nucleotide sequence ID" value="NZ_BBRC01000003.1"/>
</dbReference>
<protein>
    <recommendedName>
        <fullName evidence="1">Xylulose 5-phosphate/Fructose 6-phosphate phosphoketolase N-terminal domain-containing protein</fullName>
    </recommendedName>
</protein>